<comment type="caution">
    <text evidence="2">The sequence shown here is derived from an EMBL/GenBank/DDBJ whole genome shotgun (WGS) entry which is preliminary data.</text>
</comment>
<dbReference type="RefSeq" id="WP_114713899.1">
    <property type="nucleotide sequence ID" value="NZ_KZ857260.1"/>
</dbReference>
<feature type="region of interest" description="Disordered" evidence="1">
    <location>
        <begin position="1"/>
        <end position="23"/>
    </location>
</feature>
<evidence type="ECO:0000313" key="3">
    <source>
        <dbReference type="Proteomes" id="UP000254939"/>
    </source>
</evidence>
<reference evidence="2 3" key="1">
    <citation type="submission" date="2017-03" db="EMBL/GenBank/DDBJ databases">
        <title>Genome analysis of Rhizobial strains effectives or ineffectives for nitrogen fixation isolated from bean seeds.</title>
        <authorList>
            <person name="Peralta H."/>
            <person name="Aguilar-Vera A."/>
            <person name="Mora Y."/>
            <person name="Vargas-Lagunas C."/>
            <person name="Girard L."/>
            <person name="Mora J."/>
        </authorList>
    </citation>
    <scope>NUCLEOTIDE SEQUENCE [LARGE SCALE GENOMIC DNA]</scope>
    <source>
        <strain evidence="2 3">CCGM3</strain>
    </source>
</reference>
<sequence>MKPRACGQKGSSGTAARGCPPDVSEADRYKYPACQGGATGGGPAAQGNVPQAALSACMQRADEFQNARRGTSVANGAERSGPNWVLTMGTGQYASRCTVSGSGRVVSIDPM</sequence>
<evidence type="ECO:0000313" key="2">
    <source>
        <dbReference type="EMBL" id="RDJ09421.1"/>
    </source>
</evidence>
<dbReference type="EMBL" id="NAAC01000017">
    <property type="protein sequence ID" value="RDJ09421.1"/>
    <property type="molecule type" value="Genomic_DNA"/>
</dbReference>
<proteinExistence type="predicted"/>
<dbReference type="OrthoDB" id="594865at2"/>
<organism evidence="2 3">
    <name type="scientific">Rhizobium grahamii</name>
    <dbReference type="NCBI Taxonomy" id="1120045"/>
    <lineage>
        <taxon>Bacteria</taxon>
        <taxon>Pseudomonadati</taxon>
        <taxon>Pseudomonadota</taxon>
        <taxon>Alphaproteobacteria</taxon>
        <taxon>Hyphomicrobiales</taxon>
        <taxon>Rhizobiaceae</taxon>
        <taxon>Rhizobium/Agrobacterium group</taxon>
        <taxon>Rhizobium</taxon>
    </lineage>
</organism>
<protein>
    <submittedName>
        <fullName evidence="2">Uncharacterized protein</fullName>
    </submittedName>
</protein>
<accession>A0A370KMU6</accession>
<gene>
    <name evidence="2" type="ORF">B5K06_16635</name>
</gene>
<name>A0A370KMU6_9HYPH</name>
<dbReference type="Proteomes" id="UP000254939">
    <property type="component" value="Unassembled WGS sequence"/>
</dbReference>
<evidence type="ECO:0000256" key="1">
    <source>
        <dbReference type="SAM" id="MobiDB-lite"/>
    </source>
</evidence>
<dbReference type="AlphaFoldDB" id="A0A370KMU6"/>